<sequence length="538" mass="59002">MVLDNDGVASKTTKEKVKSLALKAKVTREQTSIDSDSQGGSDKDIDEEEAEVFNLLVRNFSKGDRFRRRYQFGNGGNRFGKGCGNSFGNKGGESSKKGSFDSDDGDEPLNNATCIMAIDSQEVLSKPSISSYDLNIIDLQKENEELLRFNKDFTKTFENLLNEKCSLESENSKLLSKINDLEFEVKKLVNDKEVTGLDGTINDDISLVDVAAAKELVSSSMVTTTTGNTPGKSLYANVTGKPSGKKLNFHTLFTLGGNGIDVVILVESICAISERFANTAYGFFLGKQVAYLVVAKYVRNTWGKYGIVRSMSSLPTKLFSFQFSCMKWYLDENLLKEDVSTIPVWVKLHGVPVTDFSEDGLSAIDTKLAMIKLRADVELKDNIVVAMPKITGEGHYTGNIHVEYEWKPPRCASCKVFGHIHEECLKNTGACETKTMKKPSQTSRGVPVGPKVGFKPHKEYRPVPKNPNANSSGNKKKDLVNNKANSNGSSFMNVDNSSTGTAPIIDKIGKFEDLLTSGQAILMDEAGNPLKKVEFSGD</sequence>
<accession>A0ABQ4X052</accession>
<evidence type="ECO:0008006" key="4">
    <source>
        <dbReference type="Google" id="ProtNLM"/>
    </source>
</evidence>
<dbReference type="PANTHER" id="PTHR31286">
    <property type="entry name" value="GLYCINE-RICH CELL WALL STRUCTURAL PROTEIN 1.8-LIKE"/>
    <property type="match status" value="1"/>
</dbReference>
<dbReference type="EMBL" id="BQNB010009088">
    <property type="protein sequence ID" value="GJS58566.1"/>
    <property type="molecule type" value="Genomic_DNA"/>
</dbReference>
<dbReference type="InterPro" id="IPR040256">
    <property type="entry name" value="At4g02000-like"/>
</dbReference>
<dbReference type="PANTHER" id="PTHR31286:SF99">
    <property type="entry name" value="DUF4283 DOMAIN-CONTAINING PROTEIN"/>
    <property type="match status" value="1"/>
</dbReference>
<feature type="compositionally biased region" description="Polar residues" evidence="1">
    <location>
        <begin position="482"/>
        <end position="499"/>
    </location>
</feature>
<feature type="region of interest" description="Disordered" evidence="1">
    <location>
        <begin position="83"/>
        <end position="104"/>
    </location>
</feature>
<dbReference type="Proteomes" id="UP001151760">
    <property type="component" value="Unassembled WGS sequence"/>
</dbReference>
<proteinExistence type="predicted"/>
<name>A0ABQ4X052_9ASTR</name>
<protein>
    <recommendedName>
        <fullName evidence="4">DUF4283 domain-containing protein</fullName>
    </recommendedName>
</protein>
<reference evidence="2" key="2">
    <citation type="submission" date="2022-01" db="EMBL/GenBank/DDBJ databases">
        <authorList>
            <person name="Yamashiro T."/>
            <person name="Shiraishi A."/>
            <person name="Satake H."/>
            <person name="Nakayama K."/>
        </authorList>
    </citation>
    <scope>NUCLEOTIDE SEQUENCE</scope>
</reference>
<evidence type="ECO:0000313" key="2">
    <source>
        <dbReference type="EMBL" id="GJS58566.1"/>
    </source>
</evidence>
<organism evidence="2 3">
    <name type="scientific">Tanacetum coccineum</name>
    <dbReference type="NCBI Taxonomy" id="301880"/>
    <lineage>
        <taxon>Eukaryota</taxon>
        <taxon>Viridiplantae</taxon>
        <taxon>Streptophyta</taxon>
        <taxon>Embryophyta</taxon>
        <taxon>Tracheophyta</taxon>
        <taxon>Spermatophyta</taxon>
        <taxon>Magnoliopsida</taxon>
        <taxon>eudicotyledons</taxon>
        <taxon>Gunneridae</taxon>
        <taxon>Pentapetalae</taxon>
        <taxon>asterids</taxon>
        <taxon>campanulids</taxon>
        <taxon>Asterales</taxon>
        <taxon>Asteraceae</taxon>
        <taxon>Asteroideae</taxon>
        <taxon>Anthemideae</taxon>
        <taxon>Anthemidinae</taxon>
        <taxon>Tanacetum</taxon>
    </lineage>
</organism>
<comment type="caution">
    <text evidence="2">The sequence shown here is derived from an EMBL/GenBank/DDBJ whole genome shotgun (WGS) entry which is preliminary data.</text>
</comment>
<gene>
    <name evidence="2" type="ORF">Tco_0653350</name>
</gene>
<feature type="region of interest" description="Disordered" evidence="1">
    <location>
        <begin position="1"/>
        <end position="21"/>
    </location>
</feature>
<feature type="region of interest" description="Disordered" evidence="1">
    <location>
        <begin position="435"/>
        <end position="499"/>
    </location>
</feature>
<evidence type="ECO:0000256" key="1">
    <source>
        <dbReference type="SAM" id="MobiDB-lite"/>
    </source>
</evidence>
<keyword evidence="3" id="KW-1185">Reference proteome</keyword>
<evidence type="ECO:0000313" key="3">
    <source>
        <dbReference type="Proteomes" id="UP001151760"/>
    </source>
</evidence>
<reference evidence="2" key="1">
    <citation type="journal article" date="2022" name="Int. J. Mol. Sci.">
        <title>Draft Genome of Tanacetum Coccineum: Genomic Comparison of Closely Related Tanacetum-Family Plants.</title>
        <authorList>
            <person name="Yamashiro T."/>
            <person name="Shiraishi A."/>
            <person name="Nakayama K."/>
            <person name="Satake H."/>
        </authorList>
    </citation>
    <scope>NUCLEOTIDE SEQUENCE</scope>
</reference>